<feature type="region of interest" description="Disordered" evidence="5">
    <location>
        <begin position="132"/>
        <end position="198"/>
    </location>
</feature>
<dbReference type="GO" id="GO:0000993">
    <property type="term" value="F:RNA polymerase II complex binding"/>
    <property type="evidence" value="ECO:0007669"/>
    <property type="project" value="TreeGrafter"/>
</dbReference>
<dbReference type="GO" id="GO:0031124">
    <property type="term" value="P:mRNA 3'-end processing"/>
    <property type="evidence" value="ECO:0007669"/>
    <property type="project" value="TreeGrafter"/>
</dbReference>
<dbReference type="InterPro" id="IPR032337">
    <property type="entry name" value="RPRD1A/B_C"/>
</dbReference>
<dbReference type="Gene3D" id="1.25.40.90">
    <property type="match status" value="1"/>
</dbReference>
<dbReference type="InterPro" id="IPR006569">
    <property type="entry name" value="CID_dom"/>
</dbReference>
<evidence type="ECO:0000313" key="6">
    <source>
        <dbReference type="EnsemblMetazoa" id="PPAI008360-PA"/>
    </source>
</evidence>
<sequence length="304" mass="34520">MSSFTESALVKKLTELNPSQQSIQTLSLWLIHHRKHHAVIVKTWLRELQRAPGHKKLTFMYLANDVIQNSKKKGPEYGTEFAKSLEQAFRHVAETCTKESKTISSLDRILSIWLERGVYGAEAIQSYQTALHTVPEPAEEPSKKKRKHEEHAKASKRSKASSSEKPKEHVKSETVEVNGTVETHVTLSPHTPVGDPPEPEELIKALIEIENSASSDAAVRERIANLPVELSEVSMLSKIEDKEAAHKLSREVNEALNLLNEYNARLCTEMEDRKKLQNMLKDFQQEQRELLAQAESRLEVQRPP</sequence>
<dbReference type="VEuPathDB" id="VectorBase:PPAPM1_002045"/>
<dbReference type="GO" id="GO:0005654">
    <property type="term" value="C:nucleoplasm"/>
    <property type="evidence" value="ECO:0007669"/>
    <property type="project" value="UniProtKB-ARBA"/>
</dbReference>
<dbReference type="Proteomes" id="UP000092462">
    <property type="component" value="Unassembled WGS sequence"/>
</dbReference>
<evidence type="ECO:0000256" key="1">
    <source>
        <dbReference type="ARBA" id="ARBA00004123"/>
    </source>
</evidence>
<dbReference type="EnsemblMetazoa" id="PPAI008360-RA">
    <property type="protein sequence ID" value="PPAI008360-PA"/>
    <property type="gene ID" value="PPAI008360"/>
</dbReference>
<evidence type="ECO:0000256" key="5">
    <source>
        <dbReference type="SAM" id="MobiDB-lite"/>
    </source>
</evidence>
<dbReference type="Pfam" id="PF16566">
    <property type="entry name" value="CREPT"/>
    <property type="match status" value="1"/>
</dbReference>
<dbReference type="InterPro" id="IPR008942">
    <property type="entry name" value="ENTH_VHS"/>
</dbReference>
<keyword evidence="7" id="KW-1185">Reference proteome</keyword>
<dbReference type="PANTHER" id="PTHR12460:SF0">
    <property type="entry name" value="CID DOMAIN-CONTAINING PROTEIN-RELATED"/>
    <property type="match status" value="1"/>
</dbReference>
<organism evidence="6 7">
    <name type="scientific">Phlebotomus papatasi</name>
    <name type="common">Sandfly</name>
    <dbReference type="NCBI Taxonomy" id="29031"/>
    <lineage>
        <taxon>Eukaryota</taxon>
        <taxon>Metazoa</taxon>
        <taxon>Ecdysozoa</taxon>
        <taxon>Arthropoda</taxon>
        <taxon>Hexapoda</taxon>
        <taxon>Insecta</taxon>
        <taxon>Pterygota</taxon>
        <taxon>Neoptera</taxon>
        <taxon>Endopterygota</taxon>
        <taxon>Diptera</taxon>
        <taxon>Nematocera</taxon>
        <taxon>Psychodoidea</taxon>
        <taxon>Psychodidae</taxon>
        <taxon>Phlebotomus</taxon>
        <taxon>Phlebotomus</taxon>
    </lineage>
</organism>
<evidence type="ECO:0000256" key="2">
    <source>
        <dbReference type="ARBA" id="ARBA00023242"/>
    </source>
</evidence>
<keyword evidence="2" id="KW-0539">Nucleus</keyword>
<evidence type="ECO:0000256" key="3">
    <source>
        <dbReference type="ARBA" id="ARBA00034310"/>
    </source>
</evidence>
<dbReference type="VEuPathDB" id="VectorBase:PPAI008360"/>
<comment type="similarity">
    <text evidence="3">Belongs to the UPF0400 (RTT103) family.</text>
</comment>
<feature type="compositionally biased region" description="Polar residues" evidence="5">
    <location>
        <begin position="175"/>
        <end position="189"/>
    </location>
</feature>
<dbReference type="CDD" id="cd17002">
    <property type="entry name" value="CID_RPRD1"/>
    <property type="match status" value="1"/>
</dbReference>
<dbReference type="GO" id="GO:0097550">
    <property type="term" value="C:transcription preinitiation complex"/>
    <property type="evidence" value="ECO:0007669"/>
    <property type="project" value="UniProtKB-ARBA"/>
</dbReference>
<proteinExistence type="inferred from homology"/>
<reference evidence="6" key="1">
    <citation type="submission" date="2022-08" db="UniProtKB">
        <authorList>
            <consortium name="EnsemblMetazoa"/>
        </authorList>
    </citation>
    <scope>IDENTIFICATION</scope>
    <source>
        <strain evidence="6">Israel</strain>
    </source>
</reference>
<dbReference type="AlphaFoldDB" id="A0A1B0DJD6"/>
<evidence type="ECO:0000256" key="4">
    <source>
        <dbReference type="SAM" id="Coils"/>
    </source>
</evidence>
<dbReference type="GO" id="GO:0001111">
    <property type="term" value="P:RNA polymerase II promoter clearance"/>
    <property type="evidence" value="ECO:0007669"/>
    <property type="project" value="UniProtKB-ARBA"/>
</dbReference>
<feature type="coiled-coil region" evidence="4">
    <location>
        <begin position="245"/>
        <end position="293"/>
    </location>
</feature>
<comment type="subcellular location">
    <subcellularLocation>
        <location evidence="1">Nucleus</location>
    </subcellularLocation>
</comment>
<accession>A0A1B0DJD6</accession>
<dbReference type="PANTHER" id="PTHR12460">
    <property type="entry name" value="CYCLIN-DEPENDENT KINASE INHIBITOR-RELATED PROTEIN"/>
    <property type="match status" value="1"/>
</dbReference>
<dbReference type="SMART" id="SM00582">
    <property type="entry name" value="RPR"/>
    <property type="match status" value="1"/>
</dbReference>
<dbReference type="GO" id="GO:0042802">
    <property type="term" value="F:identical protein binding"/>
    <property type="evidence" value="ECO:0007669"/>
    <property type="project" value="UniProtKB-ARBA"/>
</dbReference>
<dbReference type="FunFam" id="1.25.40.90:FF:000007">
    <property type="entry name" value="Regulation of nuclear pre-mRNA domain-containing protein 1B"/>
    <property type="match status" value="1"/>
</dbReference>
<dbReference type="EMBL" id="AJVK01034943">
    <property type="status" value="NOT_ANNOTATED_CDS"/>
    <property type="molecule type" value="Genomic_DNA"/>
</dbReference>
<dbReference type="Pfam" id="PF04818">
    <property type="entry name" value="CID"/>
    <property type="match status" value="1"/>
</dbReference>
<evidence type="ECO:0000313" key="7">
    <source>
        <dbReference type="Proteomes" id="UP000092462"/>
    </source>
</evidence>
<feature type="compositionally biased region" description="Basic and acidic residues" evidence="5">
    <location>
        <begin position="162"/>
        <end position="174"/>
    </location>
</feature>
<protein>
    <submittedName>
        <fullName evidence="6">Uncharacterized protein</fullName>
    </submittedName>
</protein>
<feature type="compositionally biased region" description="Basic residues" evidence="5">
    <location>
        <begin position="143"/>
        <end position="159"/>
    </location>
</feature>
<keyword evidence="4" id="KW-0175">Coiled coil</keyword>
<dbReference type="SUPFAM" id="SSF48464">
    <property type="entry name" value="ENTH/VHS domain"/>
    <property type="match status" value="1"/>
</dbReference>
<dbReference type="PROSITE" id="PS51391">
    <property type="entry name" value="CID"/>
    <property type="match status" value="1"/>
</dbReference>
<dbReference type="Gene3D" id="6.10.250.2560">
    <property type="match status" value="1"/>
</dbReference>
<name>A0A1B0DJD6_PHLPP</name>